<dbReference type="AlphaFoldDB" id="A0AA86TF53"/>
<gene>
    <name evidence="1" type="ORF">AYBTSS11_LOCUS27551</name>
</gene>
<dbReference type="EMBL" id="OY731406">
    <property type="protein sequence ID" value="CAJ1975436.1"/>
    <property type="molecule type" value="Genomic_DNA"/>
</dbReference>
<dbReference type="Gramene" id="rna-AYBTSS11_LOCUS27551">
    <property type="protein sequence ID" value="CAJ1975436.1"/>
    <property type="gene ID" value="gene-AYBTSS11_LOCUS27551"/>
</dbReference>
<proteinExistence type="predicted"/>
<accession>A0AA86TF53</accession>
<reference evidence="1" key="1">
    <citation type="submission" date="2023-10" db="EMBL/GenBank/DDBJ databases">
        <authorList>
            <person name="Domelevo Entfellner J.-B."/>
        </authorList>
    </citation>
    <scope>NUCLEOTIDE SEQUENCE</scope>
</reference>
<name>A0AA86TF53_9FABA</name>
<evidence type="ECO:0000313" key="2">
    <source>
        <dbReference type="Proteomes" id="UP001189624"/>
    </source>
</evidence>
<protein>
    <submittedName>
        <fullName evidence="1">Uncharacterized protein</fullName>
    </submittedName>
</protein>
<evidence type="ECO:0000313" key="1">
    <source>
        <dbReference type="EMBL" id="CAJ1975436.1"/>
    </source>
</evidence>
<keyword evidence="2" id="KW-1185">Reference proteome</keyword>
<dbReference type="Proteomes" id="UP001189624">
    <property type="component" value="Chromosome 9"/>
</dbReference>
<sequence>MRGRKNKDFGPVPFGFGLLDAKECGAEKSRIDDVFMSLEMAENSSGGNPYRNHDKEIVKSELNEMPYSVVLEGETNKGEFGRKQEYINKRKKQSVVDEPLGKVQRAALSEIGLHNL</sequence>
<organism evidence="1 2">
    <name type="scientific">Sphenostylis stenocarpa</name>
    <dbReference type="NCBI Taxonomy" id="92480"/>
    <lineage>
        <taxon>Eukaryota</taxon>
        <taxon>Viridiplantae</taxon>
        <taxon>Streptophyta</taxon>
        <taxon>Embryophyta</taxon>
        <taxon>Tracheophyta</taxon>
        <taxon>Spermatophyta</taxon>
        <taxon>Magnoliopsida</taxon>
        <taxon>eudicotyledons</taxon>
        <taxon>Gunneridae</taxon>
        <taxon>Pentapetalae</taxon>
        <taxon>rosids</taxon>
        <taxon>fabids</taxon>
        <taxon>Fabales</taxon>
        <taxon>Fabaceae</taxon>
        <taxon>Papilionoideae</taxon>
        <taxon>50 kb inversion clade</taxon>
        <taxon>NPAAA clade</taxon>
        <taxon>indigoferoid/millettioid clade</taxon>
        <taxon>Phaseoleae</taxon>
        <taxon>Sphenostylis</taxon>
    </lineage>
</organism>